<feature type="signal peptide" evidence="1">
    <location>
        <begin position="1"/>
        <end position="17"/>
    </location>
</feature>
<comment type="caution">
    <text evidence="2">The sequence shown here is derived from an EMBL/GenBank/DDBJ whole genome shotgun (WGS) entry which is preliminary data.</text>
</comment>
<sequence length="253" mass="28299">MKLLLSLSLILSFVISADDHETPEYKYEPEANKAEYFIGTYNQGKDLGDLVAWYGKFAKWAEGQDGAFDKMSTALLTPVFHSNLSSVEVMWSNNWPTPTDQFNGMQKWFLDGGPKLAESLPTTWSEAIDAWQWVVSEPASLEAGQMMYATYADCSLEDGYDLRQVYDMYKDFAIYAQSQGDTVGRKLIVPEAGRKLADGVDFVRLMYSSSISERGVNADLYYSKIGNSQASADLKGFYCNNGRSYVGMSMSAF</sequence>
<dbReference type="EMBL" id="SHBF01000031">
    <property type="protein sequence ID" value="RZO26207.1"/>
    <property type="molecule type" value="Genomic_DNA"/>
</dbReference>
<evidence type="ECO:0000256" key="1">
    <source>
        <dbReference type="SAM" id="SignalP"/>
    </source>
</evidence>
<gene>
    <name evidence="2" type="ORF">EVA93_04370</name>
</gene>
<evidence type="ECO:0000313" key="3">
    <source>
        <dbReference type="Proteomes" id="UP000318710"/>
    </source>
</evidence>
<keyword evidence="1" id="KW-0732">Signal</keyword>
<accession>A0A520MY99</accession>
<feature type="chain" id="PRO_5022220815" evidence="1">
    <location>
        <begin position="18"/>
        <end position="253"/>
    </location>
</feature>
<reference evidence="2 3" key="1">
    <citation type="submission" date="2019-02" db="EMBL/GenBank/DDBJ databases">
        <title>Prokaryotic population dynamics and viral predation in marine succession experiment using metagenomics: the confinement effect.</title>
        <authorList>
            <person name="Haro-Moreno J.M."/>
            <person name="Rodriguez-Valera F."/>
            <person name="Lopez-Perez M."/>
        </authorList>
    </citation>
    <scope>NUCLEOTIDE SEQUENCE [LARGE SCALE GENOMIC DNA]</scope>
    <source>
        <strain evidence="2">MED-G160</strain>
    </source>
</reference>
<organism evidence="2 3">
    <name type="scientific">SAR86 cluster bacterium</name>
    <dbReference type="NCBI Taxonomy" id="2030880"/>
    <lineage>
        <taxon>Bacteria</taxon>
        <taxon>Pseudomonadati</taxon>
        <taxon>Pseudomonadota</taxon>
        <taxon>Gammaproteobacteria</taxon>
        <taxon>SAR86 cluster</taxon>
    </lineage>
</organism>
<dbReference type="Proteomes" id="UP000318710">
    <property type="component" value="Unassembled WGS sequence"/>
</dbReference>
<dbReference type="AlphaFoldDB" id="A0A520MY99"/>
<evidence type="ECO:0000313" key="2">
    <source>
        <dbReference type="EMBL" id="RZO26207.1"/>
    </source>
</evidence>
<proteinExistence type="predicted"/>
<protein>
    <submittedName>
        <fullName evidence="2">Uncharacterized protein</fullName>
    </submittedName>
</protein>
<name>A0A520MY99_9GAMM</name>